<evidence type="ECO:0000256" key="1">
    <source>
        <dbReference type="ARBA" id="ARBA00022741"/>
    </source>
</evidence>
<evidence type="ECO:0000313" key="5">
    <source>
        <dbReference type="Proteomes" id="UP000711391"/>
    </source>
</evidence>
<dbReference type="PANTHER" id="PTHR12280">
    <property type="entry name" value="PANTOTHENATE KINASE"/>
    <property type="match status" value="1"/>
</dbReference>
<organism evidence="4 5">
    <name type="scientific">SAR86 cluster bacterium</name>
    <dbReference type="NCBI Taxonomy" id="2030880"/>
    <lineage>
        <taxon>Bacteria</taxon>
        <taxon>Pseudomonadati</taxon>
        <taxon>Pseudomonadota</taxon>
        <taxon>Gammaproteobacteria</taxon>
        <taxon>SAR86 cluster</taxon>
    </lineage>
</organism>
<feature type="non-terminal residue" evidence="4">
    <location>
        <position position="219"/>
    </location>
</feature>
<keyword evidence="1" id="KW-0547">Nucleotide-binding</keyword>
<dbReference type="GO" id="GO:0005524">
    <property type="term" value="F:ATP binding"/>
    <property type="evidence" value="ECO:0007669"/>
    <property type="project" value="UniProtKB-KW"/>
</dbReference>
<dbReference type="SUPFAM" id="SSF53067">
    <property type="entry name" value="Actin-like ATPase domain"/>
    <property type="match status" value="1"/>
</dbReference>
<dbReference type="GO" id="GO:0005829">
    <property type="term" value="C:cytosol"/>
    <property type="evidence" value="ECO:0007669"/>
    <property type="project" value="TreeGrafter"/>
</dbReference>
<name>A0A937LGS2_9GAMM</name>
<dbReference type="PANTHER" id="PTHR12280:SF20">
    <property type="entry name" value="4'-PHOSPHOPANTETHEINE PHOSPHATASE"/>
    <property type="match status" value="1"/>
</dbReference>
<dbReference type="Proteomes" id="UP000711391">
    <property type="component" value="Unassembled WGS sequence"/>
</dbReference>
<dbReference type="CDD" id="cd24085">
    <property type="entry name" value="ASKHA_NBD_PanK-II_bac"/>
    <property type="match status" value="1"/>
</dbReference>
<dbReference type="InterPro" id="IPR004567">
    <property type="entry name" value="Type_II_PanK"/>
</dbReference>
<evidence type="ECO:0000256" key="2">
    <source>
        <dbReference type="ARBA" id="ARBA00022840"/>
    </source>
</evidence>
<dbReference type="InterPro" id="IPR043129">
    <property type="entry name" value="ATPase_NBD"/>
</dbReference>
<keyword evidence="2" id="KW-0067">ATP-binding</keyword>
<dbReference type="GO" id="GO:0015937">
    <property type="term" value="P:coenzyme A biosynthetic process"/>
    <property type="evidence" value="ECO:0007669"/>
    <property type="project" value="UniProtKB-KW"/>
</dbReference>
<protein>
    <submittedName>
        <fullName evidence="4">Pantothenate kinase</fullName>
    </submittedName>
</protein>
<evidence type="ECO:0000256" key="3">
    <source>
        <dbReference type="ARBA" id="ARBA00022993"/>
    </source>
</evidence>
<sequence>MNLAFDFGITNTDIVSFDDGTMDYFSFPSESVTDESLKKFLNSLKLDISKINKIAVTGGKSSDLSDSLLNIPVIKVNEVDAIGYGVKELYKITDSEFLAVSTGTGTACIGLINNEFKHLGGISVGGGTLQGLSNLLFNEVDSEIINKLATEGNRNELDALIGEVVNNIGLLHPNVTASNFAKARISNNFSDEDLASSLSNMVGEVIGTISYLNAMLIGV</sequence>
<dbReference type="AlphaFoldDB" id="A0A937LGS2"/>
<dbReference type="Gene3D" id="3.30.420.40">
    <property type="match status" value="1"/>
</dbReference>
<accession>A0A937LGS2</accession>
<comment type="caution">
    <text evidence="4">The sequence shown here is derived from an EMBL/GenBank/DDBJ whole genome shotgun (WGS) entry which is preliminary data.</text>
</comment>
<keyword evidence="3" id="KW-0173">Coenzyme A biosynthesis</keyword>
<keyword evidence="4" id="KW-0418">Kinase</keyword>
<evidence type="ECO:0000313" key="4">
    <source>
        <dbReference type="EMBL" id="MBL6817957.1"/>
    </source>
</evidence>
<dbReference type="Pfam" id="PF03630">
    <property type="entry name" value="Fumble"/>
    <property type="match status" value="1"/>
</dbReference>
<dbReference type="EMBL" id="JADHQD010000003">
    <property type="protein sequence ID" value="MBL6817957.1"/>
    <property type="molecule type" value="Genomic_DNA"/>
</dbReference>
<dbReference type="GO" id="GO:0004594">
    <property type="term" value="F:pantothenate kinase activity"/>
    <property type="evidence" value="ECO:0007669"/>
    <property type="project" value="TreeGrafter"/>
</dbReference>
<keyword evidence="4" id="KW-0808">Transferase</keyword>
<proteinExistence type="predicted"/>
<reference evidence="4" key="1">
    <citation type="submission" date="2020-10" db="EMBL/GenBank/DDBJ databases">
        <title>Microbiome of the Black Sea water column analyzed by genome centric metagenomics.</title>
        <authorList>
            <person name="Cabello-Yeves P.J."/>
            <person name="Callieri C."/>
            <person name="Picazo A."/>
            <person name="Mehrshad M."/>
            <person name="Haro-Moreno J.M."/>
            <person name="Roda-Garcia J."/>
            <person name="Dzembekova N."/>
            <person name="Slabakova V."/>
            <person name="Slabakova N."/>
            <person name="Moncheva S."/>
            <person name="Rodriguez-Valera F."/>
        </authorList>
    </citation>
    <scope>NUCLEOTIDE SEQUENCE</scope>
    <source>
        <strain evidence="4">BS307-5m-G50</strain>
    </source>
</reference>
<gene>
    <name evidence="4" type="ORF">ISQ64_00965</name>
</gene>